<comment type="caution">
    <text evidence="3">The sequence shown here is derived from an EMBL/GenBank/DDBJ whole genome shotgun (WGS) entry which is preliminary data.</text>
</comment>
<protein>
    <submittedName>
        <fullName evidence="3">Endonuclease/exonuclease/phosphatase family protein</fullName>
    </submittedName>
</protein>
<keyword evidence="3" id="KW-0378">Hydrolase</keyword>
<gene>
    <name evidence="3" type="ORF">ABE541_09440</name>
</gene>
<evidence type="ECO:0000313" key="4">
    <source>
        <dbReference type="Proteomes" id="UP001409291"/>
    </source>
</evidence>
<dbReference type="EMBL" id="JBDJNQ010000003">
    <property type="protein sequence ID" value="MEN5377483.1"/>
    <property type="molecule type" value="Genomic_DNA"/>
</dbReference>
<dbReference type="Proteomes" id="UP001409291">
    <property type="component" value="Unassembled WGS sequence"/>
</dbReference>
<keyword evidence="3" id="KW-0540">Nuclease</keyword>
<organism evidence="3 4">
    <name type="scientific">Sphingobacterium kitahiroshimense</name>
    <dbReference type="NCBI Taxonomy" id="470446"/>
    <lineage>
        <taxon>Bacteria</taxon>
        <taxon>Pseudomonadati</taxon>
        <taxon>Bacteroidota</taxon>
        <taxon>Sphingobacteriia</taxon>
        <taxon>Sphingobacteriales</taxon>
        <taxon>Sphingobacteriaceae</taxon>
        <taxon>Sphingobacterium</taxon>
    </lineage>
</organism>
<dbReference type="Pfam" id="PF03372">
    <property type="entry name" value="Exo_endo_phos"/>
    <property type="match status" value="1"/>
</dbReference>
<sequence>MKKYILSYFILSILCCSSLLLSAQQLKILTYNIHHANPPSESADVINLDTIASIIKKTNADLVGLQEIDVNLDRSQNIDQAKKLAQLTGLHYFFSKGINLDAGEYGTVILSKYPIVKSERFELPSPIESEKRSLGIIHININGKVVKFANTHLDLKNENRLAQTAFIIYKFKNDKNLVILVGDLNATPAEQPIRNLEQIFTRSQIKNGFTIPEVNPDREIDFIMINKGSQFKFKNHRVLSETYASDHRPVYVEINAQ</sequence>
<keyword evidence="3" id="KW-0255">Endonuclease</keyword>
<dbReference type="InterPro" id="IPR036691">
    <property type="entry name" value="Endo/exonu/phosph_ase_sf"/>
</dbReference>
<dbReference type="PANTHER" id="PTHR14859:SF15">
    <property type="entry name" value="ENDONUCLEASE_EXONUCLEASE_PHOSPHATASE DOMAIN-CONTAINING PROTEIN"/>
    <property type="match status" value="1"/>
</dbReference>
<feature type="domain" description="Endonuclease/exonuclease/phosphatase" evidence="2">
    <location>
        <begin position="29"/>
        <end position="247"/>
    </location>
</feature>
<feature type="signal peptide" evidence="1">
    <location>
        <begin position="1"/>
        <end position="23"/>
    </location>
</feature>
<proteinExistence type="predicted"/>
<dbReference type="InterPro" id="IPR051916">
    <property type="entry name" value="GPI-anchor_lipid_remodeler"/>
</dbReference>
<dbReference type="InterPro" id="IPR005135">
    <property type="entry name" value="Endo/exonuclease/phosphatase"/>
</dbReference>
<evidence type="ECO:0000256" key="1">
    <source>
        <dbReference type="SAM" id="SignalP"/>
    </source>
</evidence>
<accession>A0ABV0BU50</accession>
<keyword evidence="4" id="KW-1185">Reference proteome</keyword>
<feature type="chain" id="PRO_5045688499" evidence="1">
    <location>
        <begin position="24"/>
        <end position="257"/>
    </location>
</feature>
<dbReference type="PANTHER" id="PTHR14859">
    <property type="entry name" value="CALCOFLUOR WHITE HYPERSENSITIVE PROTEIN PRECURSOR"/>
    <property type="match status" value="1"/>
</dbReference>
<reference evidence="3 4" key="1">
    <citation type="submission" date="2024-04" db="EMBL/GenBank/DDBJ databases">
        <title>WGS of bacteria from Torrens River.</title>
        <authorList>
            <person name="Wyrsch E.R."/>
            <person name="Drigo B."/>
        </authorList>
    </citation>
    <scope>NUCLEOTIDE SEQUENCE [LARGE SCALE GENOMIC DNA]</scope>
    <source>
        <strain evidence="3 4">TWI391</strain>
    </source>
</reference>
<dbReference type="Gene3D" id="3.60.10.10">
    <property type="entry name" value="Endonuclease/exonuclease/phosphatase"/>
    <property type="match status" value="1"/>
</dbReference>
<dbReference type="SUPFAM" id="SSF56219">
    <property type="entry name" value="DNase I-like"/>
    <property type="match status" value="1"/>
</dbReference>
<evidence type="ECO:0000313" key="3">
    <source>
        <dbReference type="EMBL" id="MEN5377483.1"/>
    </source>
</evidence>
<evidence type="ECO:0000259" key="2">
    <source>
        <dbReference type="Pfam" id="PF03372"/>
    </source>
</evidence>
<dbReference type="GO" id="GO:0004519">
    <property type="term" value="F:endonuclease activity"/>
    <property type="evidence" value="ECO:0007669"/>
    <property type="project" value="UniProtKB-KW"/>
</dbReference>
<name>A0ABV0BU50_9SPHI</name>
<dbReference type="RefSeq" id="WP_346581158.1">
    <property type="nucleotide sequence ID" value="NZ_JBDJLH010000004.1"/>
</dbReference>
<keyword evidence="1" id="KW-0732">Signal</keyword>